<evidence type="ECO:0000313" key="1">
    <source>
        <dbReference type="EMBL" id="KAF5347546.1"/>
    </source>
</evidence>
<dbReference type="EMBL" id="JAACJN010000334">
    <property type="protein sequence ID" value="KAF5347546.1"/>
    <property type="molecule type" value="Genomic_DNA"/>
</dbReference>
<accession>A0A8H5FSI0</accession>
<protein>
    <submittedName>
        <fullName evidence="1">Uncharacterized protein</fullName>
    </submittedName>
</protein>
<name>A0A8H5FSI0_9AGAR</name>
<dbReference type="AlphaFoldDB" id="A0A8H5FSI0"/>
<proteinExistence type="predicted"/>
<dbReference type="OrthoDB" id="2506647at2759"/>
<comment type="caution">
    <text evidence="1">The sequence shown here is derived from an EMBL/GenBank/DDBJ whole genome shotgun (WGS) entry which is preliminary data.</text>
</comment>
<dbReference type="Proteomes" id="UP000518752">
    <property type="component" value="Unassembled WGS sequence"/>
</dbReference>
<evidence type="ECO:0000313" key="2">
    <source>
        <dbReference type="Proteomes" id="UP000518752"/>
    </source>
</evidence>
<sequence>MALLSNTIVSALKRDSIIPDVIPDSADFVPSVLFSIIYPGGKEAVLSTELTREETLGTRDYFDAYGG</sequence>
<gene>
    <name evidence="1" type="ORF">D9757_014298</name>
</gene>
<dbReference type="Gene3D" id="3.90.280.10">
    <property type="entry name" value="PEBP-like"/>
    <property type="match status" value="1"/>
</dbReference>
<organism evidence="1 2">
    <name type="scientific">Collybiopsis confluens</name>
    <dbReference type="NCBI Taxonomy" id="2823264"/>
    <lineage>
        <taxon>Eukaryota</taxon>
        <taxon>Fungi</taxon>
        <taxon>Dikarya</taxon>
        <taxon>Basidiomycota</taxon>
        <taxon>Agaricomycotina</taxon>
        <taxon>Agaricomycetes</taxon>
        <taxon>Agaricomycetidae</taxon>
        <taxon>Agaricales</taxon>
        <taxon>Marasmiineae</taxon>
        <taxon>Omphalotaceae</taxon>
        <taxon>Collybiopsis</taxon>
    </lineage>
</organism>
<dbReference type="InterPro" id="IPR036610">
    <property type="entry name" value="PEBP-like_sf"/>
</dbReference>
<reference evidence="1 2" key="1">
    <citation type="journal article" date="2020" name="ISME J.">
        <title>Uncovering the hidden diversity of litter-decomposition mechanisms in mushroom-forming fungi.</title>
        <authorList>
            <person name="Floudas D."/>
            <person name="Bentzer J."/>
            <person name="Ahren D."/>
            <person name="Johansson T."/>
            <person name="Persson P."/>
            <person name="Tunlid A."/>
        </authorList>
    </citation>
    <scope>NUCLEOTIDE SEQUENCE [LARGE SCALE GENOMIC DNA]</scope>
    <source>
        <strain evidence="1 2">CBS 406.79</strain>
    </source>
</reference>
<keyword evidence="2" id="KW-1185">Reference proteome</keyword>